<organism evidence="1 2">
    <name type="scientific">Nonlabens dokdonensis</name>
    <dbReference type="NCBI Taxonomy" id="328515"/>
    <lineage>
        <taxon>Bacteria</taxon>
        <taxon>Pseudomonadati</taxon>
        <taxon>Bacteroidota</taxon>
        <taxon>Flavobacteriia</taxon>
        <taxon>Flavobacteriales</taxon>
        <taxon>Flavobacteriaceae</taxon>
        <taxon>Nonlabens</taxon>
    </lineage>
</organism>
<dbReference type="Proteomes" id="UP000196102">
    <property type="component" value="Unassembled WGS sequence"/>
</dbReference>
<dbReference type="RefSeq" id="WP_303686891.1">
    <property type="nucleotide sequence ID" value="NZ_CAJXYO010000007.1"/>
</dbReference>
<sequence length="200" mass="22711">MKWYIGALIALVSLFVVEQHSKEAPNQEIVVSFDALNDQLSEETKSFITSQLTQLGAENIAVVINKNDQLIITYYSELPVYDIRGSLFTVTNDEELVNHLRIKKSEGSLPDDEIDLTYQIDIYEISEQLSSGMDDDGKSYFEIKQDFNRGAQVHFTYLQASSLHKHDYLFSTTCKVSRQVNLSFTDSLFKIPEVRAGPIS</sequence>
<dbReference type="EMBL" id="MAAX01000119">
    <property type="protein sequence ID" value="OUS14537.1"/>
    <property type="molecule type" value="Genomic_DNA"/>
</dbReference>
<gene>
    <name evidence="1" type="ORF">A9Q93_08005</name>
</gene>
<evidence type="ECO:0000313" key="2">
    <source>
        <dbReference type="Proteomes" id="UP000196102"/>
    </source>
</evidence>
<name>A0A1Z8AW31_9FLAO</name>
<dbReference type="AlphaFoldDB" id="A0A1Z8AW31"/>
<comment type="caution">
    <text evidence="1">The sequence shown here is derived from an EMBL/GenBank/DDBJ whole genome shotgun (WGS) entry which is preliminary data.</text>
</comment>
<protein>
    <submittedName>
        <fullName evidence="1">Uncharacterized protein</fullName>
    </submittedName>
</protein>
<evidence type="ECO:0000313" key="1">
    <source>
        <dbReference type="EMBL" id="OUS14537.1"/>
    </source>
</evidence>
<accession>A0A1Z8AW31</accession>
<proteinExistence type="predicted"/>
<reference evidence="2" key="1">
    <citation type="journal article" date="2017" name="Proc. Natl. Acad. Sci. U.S.A.">
        <title>Simulation of Deepwater Horizon oil plume reveals substrate specialization within a complex community of hydrocarbon-degraders.</title>
        <authorList>
            <person name="Hu P."/>
            <person name="Dubinsky E.A."/>
            <person name="Probst A.J."/>
            <person name="Wang J."/>
            <person name="Sieber C.M.K."/>
            <person name="Tom L.M."/>
            <person name="Gardinali P."/>
            <person name="Banfield J.F."/>
            <person name="Atlas R.M."/>
            <person name="Andersen G.L."/>
        </authorList>
    </citation>
    <scope>NUCLEOTIDE SEQUENCE [LARGE SCALE GENOMIC DNA]</scope>
</reference>